<evidence type="ECO:0000256" key="4">
    <source>
        <dbReference type="ARBA" id="ARBA00022461"/>
    </source>
</evidence>
<keyword evidence="7" id="KW-0915">Sodium</keyword>
<evidence type="ECO:0000256" key="3">
    <source>
        <dbReference type="ARBA" id="ARBA00022448"/>
    </source>
</evidence>
<evidence type="ECO:0000256" key="1">
    <source>
        <dbReference type="ARBA" id="ARBA00004141"/>
    </source>
</evidence>
<keyword evidence="8 12" id="KW-0406">Ion transport</keyword>
<dbReference type="HOGENOM" id="CLU_793032_0_0_1"/>
<evidence type="ECO:0000256" key="7">
    <source>
        <dbReference type="ARBA" id="ARBA00023053"/>
    </source>
</evidence>
<dbReference type="PhylomeDB" id="T1JGJ4"/>
<keyword evidence="3 12" id="KW-0813">Transport</keyword>
<dbReference type="STRING" id="126957.T1JGJ4"/>
<comment type="subcellular location">
    <subcellularLocation>
        <location evidence="1">Membrane</location>
        <topology evidence="1">Multi-pass membrane protein</topology>
    </subcellularLocation>
</comment>
<dbReference type="EMBL" id="JH432204">
    <property type="status" value="NOT_ANNOTATED_CDS"/>
    <property type="molecule type" value="Genomic_DNA"/>
</dbReference>
<dbReference type="PANTHER" id="PTHR11690:SF300">
    <property type="entry name" value="PICKPOCKET PROTEIN 19"/>
    <property type="match status" value="1"/>
</dbReference>
<reference evidence="14" key="2">
    <citation type="submission" date="2015-02" db="UniProtKB">
        <authorList>
            <consortium name="EnsemblMetazoa"/>
        </authorList>
    </citation>
    <scope>IDENTIFICATION</scope>
</reference>
<name>T1JGJ4_STRMM</name>
<evidence type="ECO:0000313" key="15">
    <source>
        <dbReference type="Proteomes" id="UP000014500"/>
    </source>
</evidence>
<feature type="transmembrane region" description="Helical" evidence="13">
    <location>
        <begin position="234"/>
        <end position="254"/>
    </location>
</feature>
<keyword evidence="5 12" id="KW-0812">Transmembrane</keyword>
<keyword evidence="11 12" id="KW-0407">Ion channel</keyword>
<evidence type="ECO:0000256" key="2">
    <source>
        <dbReference type="ARBA" id="ARBA00007193"/>
    </source>
</evidence>
<dbReference type="InterPro" id="IPR001873">
    <property type="entry name" value="ENaC"/>
</dbReference>
<evidence type="ECO:0000256" key="5">
    <source>
        <dbReference type="ARBA" id="ARBA00022692"/>
    </source>
</evidence>
<dbReference type="Proteomes" id="UP000014500">
    <property type="component" value="Unassembled WGS sequence"/>
</dbReference>
<evidence type="ECO:0000256" key="8">
    <source>
        <dbReference type="ARBA" id="ARBA00023065"/>
    </source>
</evidence>
<reference evidence="15" key="1">
    <citation type="submission" date="2011-05" db="EMBL/GenBank/DDBJ databases">
        <authorList>
            <person name="Richards S.R."/>
            <person name="Qu J."/>
            <person name="Jiang H."/>
            <person name="Jhangiani S.N."/>
            <person name="Agravi P."/>
            <person name="Goodspeed R."/>
            <person name="Gross S."/>
            <person name="Mandapat C."/>
            <person name="Jackson L."/>
            <person name="Mathew T."/>
            <person name="Pu L."/>
            <person name="Thornton R."/>
            <person name="Saada N."/>
            <person name="Wilczek-Boney K.B."/>
            <person name="Lee S."/>
            <person name="Kovar C."/>
            <person name="Wu Y."/>
            <person name="Scherer S.E."/>
            <person name="Worley K.C."/>
            <person name="Muzny D.M."/>
            <person name="Gibbs R."/>
        </authorList>
    </citation>
    <scope>NUCLEOTIDE SEQUENCE</scope>
    <source>
        <strain evidence="15">Brora</strain>
    </source>
</reference>
<protein>
    <submittedName>
        <fullName evidence="14">Uncharacterized protein</fullName>
    </submittedName>
</protein>
<evidence type="ECO:0000256" key="12">
    <source>
        <dbReference type="RuleBase" id="RU000679"/>
    </source>
</evidence>
<keyword evidence="4 12" id="KW-0894">Sodium channel</keyword>
<keyword evidence="9 13" id="KW-0472">Membrane</keyword>
<organism evidence="14 15">
    <name type="scientific">Strigamia maritima</name>
    <name type="common">European centipede</name>
    <name type="synonym">Geophilus maritimus</name>
    <dbReference type="NCBI Taxonomy" id="126957"/>
    <lineage>
        <taxon>Eukaryota</taxon>
        <taxon>Metazoa</taxon>
        <taxon>Ecdysozoa</taxon>
        <taxon>Arthropoda</taxon>
        <taxon>Myriapoda</taxon>
        <taxon>Chilopoda</taxon>
        <taxon>Pleurostigmophora</taxon>
        <taxon>Geophilomorpha</taxon>
        <taxon>Linotaeniidae</taxon>
        <taxon>Strigamia</taxon>
    </lineage>
</organism>
<keyword evidence="15" id="KW-1185">Reference proteome</keyword>
<dbReference type="EnsemblMetazoa" id="SMAR012967-RA">
    <property type="protein sequence ID" value="SMAR012967-PA"/>
    <property type="gene ID" value="SMAR012967"/>
</dbReference>
<accession>T1JGJ4</accession>
<dbReference type="AlphaFoldDB" id="T1JGJ4"/>
<evidence type="ECO:0000313" key="14">
    <source>
        <dbReference type="EnsemblMetazoa" id="SMAR012967-PA"/>
    </source>
</evidence>
<keyword evidence="10 12" id="KW-0739">Sodium transport</keyword>
<sequence>MDVPYCSIFNFFDKLRIRKFFFFASKFTGTQTKINWSYSKFRFCNSSINPCSSEEEFKNCYGNCLLHEFKKHLTTCRLPFTKINLPLCGCSNDTHELYGIINKLIKTTDPITHCFCRRRCEQLIFAPFLDTVKTEDQKTVSITLELTNDEIDIYEEQFTYDFIALLSDFGGNLGLFLGLSVITLPEFIWYSYYILINIRKVKPTNKICHVYDACKKNIIESEGKTKGNGVLVKLKSLLVILNAVFTLYLLLYRLNYYLDEPVTIVVKVVQRQYTQYPSVTICAEKQNDPMDEARSHILKQTNKTCDSISPWQLISANLSLKDVWNELNVDGTINLDNDMAEKVMINKRIF</sequence>
<evidence type="ECO:0000256" key="6">
    <source>
        <dbReference type="ARBA" id="ARBA00022989"/>
    </source>
</evidence>
<dbReference type="GO" id="GO:0005886">
    <property type="term" value="C:plasma membrane"/>
    <property type="evidence" value="ECO:0007669"/>
    <property type="project" value="TreeGrafter"/>
</dbReference>
<dbReference type="GO" id="GO:0015280">
    <property type="term" value="F:ligand-gated sodium channel activity"/>
    <property type="evidence" value="ECO:0007669"/>
    <property type="project" value="TreeGrafter"/>
</dbReference>
<keyword evidence="6 13" id="KW-1133">Transmembrane helix</keyword>
<dbReference type="PANTHER" id="PTHR11690">
    <property type="entry name" value="AMILORIDE-SENSITIVE SODIUM CHANNEL-RELATED"/>
    <property type="match status" value="1"/>
</dbReference>
<proteinExistence type="inferred from homology"/>
<dbReference type="Pfam" id="PF00858">
    <property type="entry name" value="ASC"/>
    <property type="match status" value="1"/>
</dbReference>
<evidence type="ECO:0000256" key="10">
    <source>
        <dbReference type="ARBA" id="ARBA00023201"/>
    </source>
</evidence>
<evidence type="ECO:0000256" key="11">
    <source>
        <dbReference type="ARBA" id="ARBA00023303"/>
    </source>
</evidence>
<evidence type="ECO:0000256" key="9">
    <source>
        <dbReference type="ARBA" id="ARBA00023136"/>
    </source>
</evidence>
<comment type="similarity">
    <text evidence="2 12">Belongs to the amiloride-sensitive sodium channel (TC 1.A.6) family.</text>
</comment>
<dbReference type="Gene3D" id="1.10.287.770">
    <property type="entry name" value="YojJ-like"/>
    <property type="match status" value="1"/>
</dbReference>
<feature type="transmembrane region" description="Helical" evidence="13">
    <location>
        <begin position="173"/>
        <end position="196"/>
    </location>
</feature>
<evidence type="ECO:0000256" key="13">
    <source>
        <dbReference type="SAM" id="Phobius"/>
    </source>
</evidence>